<keyword evidence="3" id="KW-1185">Reference proteome</keyword>
<feature type="signal peptide" evidence="1">
    <location>
        <begin position="1"/>
        <end position="23"/>
    </location>
</feature>
<evidence type="ECO:0008006" key="4">
    <source>
        <dbReference type="Google" id="ProtNLM"/>
    </source>
</evidence>
<proteinExistence type="predicted"/>
<feature type="chain" id="PRO_5026208253" description="DUF4148 domain-containing protein" evidence="1">
    <location>
        <begin position="24"/>
        <end position="112"/>
    </location>
</feature>
<protein>
    <recommendedName>
        <fullName evidence="4">DUF4148 domain-containing protein</fullName>
    </recommendedName>
</protein>
<evidence type="ECO:0000313" key="3">
    <source>
        <dbReference type="Proteomes" id="UP000441389"/>
    </source>
</evidence>
<organism evidence="2 3">
    <name type="scientific">Sphingomonas horti</name>
    <dbReference type="NCBI Taxonomy" id="2682842"/>
    <lineage>
        <taxon>Bacteria</taxon>
        <taxon>Pseudomonadati</taxon>
        <taxon>Pseudomonadota</taxon>
        <taxon>Alphaproteobacteria</taxon>
        <taxon>Sphingomonadales</taxon>
        <taxon>Sphingomonadaceae</taxon>
        <taxon>Sphingomonas</taxon>
    </lineage>
</organism>
<comment type="caution">
    <text evidence="2">The sequence shown here is derived from an EMBL/GenBank/DDBJ whole genome shotgun (WGS) entry which is preliminary data.</text>
</comment>
<dbReference type="AlphaFoldDB" id="A0A6I4IZC5"/>
<sequence length="112" mass="13212">MKRLIASLAIASAAMIAAAPASAQGWGRDGNIHQRLQRIEYRIDRNFQRGSLTRNEASRLRAEANGVQRLAWRYSRNGLTGWEHRDLERRVDRLQNQLQRQRFDDDRRGWRR</sequence>
<dbReference type="EMBL" id="WQMS01000006">
    <property type="protein sequence ID" value="MVO77515.1"/>
    <property type="molecule type" value="Genomic_DNA"/>
</dbReference>
<evidence type="ECO:0000256" key="1">
    <source>
        <dbReference type="SAM" id="SignalP"/>
    </source>
</evidence>
<reference evidence="2 3" key="1">
    <citation type="submission" date="2019-12" db="EMBL/GenBank/DDBJ databases">
        <authorList>
            <person name="Huq M.A."/>
        </authorList>
    </citation>
    <scope>NUCLEOTIDE SEQUENCE [LARGE SCALE GENOMIC DNA]</scope>
    <source>
        <strain evidence="2 3">MAH-20</strain>
    </source>
</reference>
<accession>A0A6I4IZC5</accession>
<name>A0A6I4IZC5_9SPHN</name>
<evidence type="ECO:0000313" key="2">
    <source>
        <dbReference type="EMBL" id="MVO77515.1"/>
    </source>
</evidence>
<keyword evidence="1" id="KW-0732">Signal</keyword>
<dbReference type="RefSeq" id="WP_157026438.1">
    <property type="nucleotide sequence ID" value="NZ_WQMS01000006.1"/>
</dbReference>
<gene>
    <name evidence="2" type="ORF">GON01_06115</name>
</gene>
<dbReference type="Proteomes" id="UP000441389">
    <property type="component" value="Unassembled WGS sequence"/>
</dbReference>